<comment type="subcellular location">
    <subcellularLocation>
        <location evidence="1">Membrane</location>
        <topology evidence="1">Multi-pass membrane protein</topology>
    </subcellularLocation>
</comment>
<evidence type="ECO:0000256" key="7">
    <source>
        <dbReference type="SAM" id="Phobius"/>
    </source>
</evidence>
<dbReference type="Proteomes" id="UP000813427">
    <property type="component" value="Unassembled WGS sequence"/>
</dbReference>
<name>A0A8K0RL75_9HYPO</name>
<dbReference type="OrthoDB" id="5421689at2759"/>
<feature type="transmembrane region" description="Helical" evidence="7">
    <location>
        <begin position="159"/>
        <end position="181"/>
    </location>
</feature>
<keyword evidence="3 7" id="KW-1133">Transmembrane helix</keyword>
<dbReference type="AlphaFoldDB" id="A0A8K0RL75"/>
<accession>A0A8K0RL75</accession>
<reference evidence="9" key="1">
    <citation type="journal article" date="2021" name="Nat. Commun.">
        <title>Genetic determinants of endophytism in the Arabidopsis root mycobiome.</title>
        <authorList>
            <person name="Mesny F."/>
            <person name="Miyauchi S."/>
            <person name="Thiergart T."/>
            <person name="Pickel B."/>
            <person name="Atanasova L."/>
            <person name="Karlsson M."/>
            <person name="Huettel B."/>
            <person name="Barry K.W."/>
            <person name="Haridas S."/>
            <person name="Chen C."/>
            <person name="Bauer D."/>
            <person name="Andreopoulos W."/>
            <person name="Pangilinan J."/>
            <person name="LaButti K."/>
            <person name="Riley R."/>
            <person name="Lipzen A."/>
            <person name="Clum A."/>
            <person name="Drula E."/>
            <person name="Henrissat B."/>
            <person name="Kohler A."/>
            <person name="Grigoriev I.V."/>
            <person name="Martin F.M."/>
            <person name="Hacquard S."/>
        </authorList>
    </citation>
    <scope>NUCLEOTIDE SEQUENCE</scope>
    <source>
        <strain evidence="9">MPI-SDFR-AT-0068</strain>
    </source>
</reference>
<evidence type="ECO:0000313" key="9">
    <source>
        <dbReference type="EMBL" id="KAH7235320.1"/>
    </source>
</evidence>
<proteinExistence type="inferred from homology"/>
<feature type="transmembrane region" description="Helical" evidence="7">
    <location>
        <begin position="234"/>
        <end position="253"/>
    </location>
</feature>
<feature type="transmembrane region" description="Helical" evidence="7">
    <location>
        <begin position="114"/>
        <end position="134"/>
    </location>
</feature>
<comment type="similarity">
    <text evidence="5">Belongs to the SAT4 family.</text>
</comment>
<dbReference type="PANTHER" id="PTHR33048:SF47">
    <property type="entry name" value="INTEGRAL MEMBRANE PROTEIN-RELATED"/>
    <property type="match status" value="1"/>
</dbReference>
<keyword evidence="2 7" id="KW-0812">Transmembrane</keyword>
<feature type="transmembrane region" description="Helical" evidence="7">
    <location>
        <begin position="77"/>
        <end position="102"/>
    </location>
</feature>
<feature type="domain" description="Rhodopsin" evidence="8">
    <location>
        <begin position="27"/>
        <end position="259"/>
    </location>
</feature>
<evidence type="ECO:0000256" key="1">
    <source>
        <dbReference type="ARBA" id="ARBA00004141"/>
    </source>
</evidence>
<evidence type="ECO:0000259" key="8">
    <source>
        <dbReference type="Pfam" id="PF20684"/>
    </source>
</evidence>
<evidence type="ECO:0000256" key="6">
    <source>
        <dbReference type="SAM" id="MobiDB-lite"/>
    </source>
</evidence>
<evidence type="ECO:0000313" key="10">
    <source>
        <dbReference type="Proteomes" id="UP000813427"/>
    </source>
</evidence>
<evidence type="ECO:0000256" key="5">
    <source>
        <dbReference type="ARBA" id="ARBA00038359"/>
    </source>
</evidence>
<dbReference type="PANTHER" id="PTHR33048">
    <property type="entry name" value="PTH11-LIKE INTEGRAL MEMBRANE PROTEIN (AFU_ORTHOLOGUE AFUA_5G11245)"/>
    <property type="match status" value="1"/>
</dbReference>
<dbReference type="InterPro" id="IPR049326">
    <property type="entry name" value="Rhodopsin_dom_fungi"/>
</dbReference>
<evidence type="ECO:0000256" key="2">
    <source>
        <dbReference type="ARBA" id="ARBA00022692"/>
    </source>
</evidence>
<feature type="region of interest" description="Disordered" evidence="6">
    <location>
        <begin position="293"/>
        <end position="320"/>
    </location>
</feature>
<dbReference type="InterPro" id="IPR052337">
    <property type="entry name" value="SAT4-like"/>
</dbReference>
<feature type="compositionally biased region" description="Basic and acidic residues" evidence="6">
    <location>
        <begin position="293"/>
        <end position="306"/>
    </location>
</feature>
<gene>
    <name evidence="9" type="ORF">BKA59DRAFT_404760</name>
</gene>
<comment type="caution">
    <text evidence="9">The sequence shown here is derived from an EMBL/GenBank/DDBJ whole genome shotgun (WGS) entry which is preliminary data.</text>
</comment>
<organism evidence="9 10">
    <name type="scientific">Fusarium tricinctum</name>
    <dbReference type="NCBI Taxonomy" id="61284"/>
    <lineage>
        <taxon>Eukaryota</taxon>
        <taxon>Fungi</taxon>
        <taxon>Dikarya</taxon>
        <taxon>Ascomycota</taxon>
        <taxon>Pezizomycotina</taxon>
        <taxon>Sordariomycetes</taxon>
        <taxon>Hypocreomycetidae</taxon>
        <taxon>Hypocreales</taxon>
        <taxon>Nectriaceae</taxon>
        <taxon>Fusarium</taxon>
        <taxon>Fusarium tricinctum species complex</taxon>
    </lineage>
</organism>
<dbReference type="GO" id="GO:0016020">
    <property type="term" value="C:membrane"/>
    <property type="evidence" value="ECO:0007669"/>
    <property type="project" value="UniProtKB-SubCell"/>
</dbReference>
<keyword evidence="10" id="KW-1185">Reference proteome</keyword>
<protein>
    <recommendedName>
        <fullName evidence="8">Rhodopsin domain-containing protein</fullName>
    </recommendedName>
</protein>
<feature type="transmembrane region" description="Helical" evidence="7">
    <location>
        <begin position="193"/>
        <end position="214"/>
    </location>
</feature>
<sequence length="374" mass="41640">MAYTPDAGVMSSELITFSFATILLICRVISRKITHVALWWDDYFAMISWVRATKMGLGHLKKDVPQPVEKVEEYARFGLFIAEFTYAMSLGFSKLAILGFYWRLFSVSNIRVGIYILQGSTVIWLTIRTFMTIFHCIPVEAYWNHNIKNAVCKIDPSKFMFGTTLVHLFLEVAVLSLPVFQVKSLKLRLGQKIAVVAMFMFGIFVCIASIIVLIEAISLNPKTTEMAKDIKGVIIWAGVEAYLAIVSSCLPIIRPIIQRVISGSLLSSKSNSTGPISGLTSSKGIKLTNVTRTKEVDDNSSQRELADLEDGSSGDIEFHSYAERGGRNNTIITTCADELPNENAGSSRTHGIQVRNETKVYYETTDGKRTPGDY</sequence>
<dbReference type="Pfam" id="PF20684">
    <property type="entry name" value="Fung_rhodopsin"/>
    <property type="match status" value="1"/>
</dbReference>
<dbReference type="EMBL" id="JAGPXF010000007">
    <property type="protein sequence ID" value="KAH7235320.1"/>
    <property type="molecule type" value="Genomic_DNA"/>
</dbReference>
<keyword evidence="4 7" id="KW-0472">Membrane</keyword>
<evidence type="ECO:0000256" key="4">
    <source>
        <dbReference type="ARBA" id="ARBA00023136"/>
    </source>
</evidence>
<evidence type="ECO:0000256" key="3">
    <source>
        <dbReference type="ARBA" id="ARBA00022989"/>
    </source>
</evidence>